<evidence type="ECO:0000256" key="1">
    <source>
        <dbReference type="ARBA" id="ARBA00022679"/>
    </source>
</evidence>
<comment type="caution">
    <text evidence="2">The sequence shown here is derived from an EMBL/GenBank/DDBJ whole genome shotgun (WGS) entry which is preliminary data.</text>
</comment>
<protein>
    <recommendedName>
        <fullName evidence="4">UDP-Glycosyltransferase/glycogen phosphorylase</fullName>
    </recommendedName>
</protein>
<sequence>MEARLRCLQDHRSYGAPQKLKVRWSAVPQLTPLDIDTMKWTTSFALSSLFILLSTFDGVLALPMPPPGNQCMINYCPSYFAHFPPRGPRTKPTLSMPTRTNAQRLAGGLGPNPPIHRGLIGTPRQRWATSPSPSPVVPLNPKVTHCGVVRLTDSKTDSQIGYIGKISSSKGHLFVNESISEAVTVCFKLDKDSSTASSISIVLEDWNLKSDFPLFALIQGRVDKSSDIGLHSSNYLTLGGVEWPGSRPQSPPKLIVNSYSSYWDGFDRTAESSVWNINLTTGKLTVQWTNSDRSQPTTQLFTVGNVLYAGGDLDAFVTHHSRGAIPLQPSVPQMSFKHILFSVFPAWGHTRPFCILAARLVKEHADIIVTMIIGPSYLSLAQSEISAEFGDRVPDEIRRRVRFLSTIPPIQSGDFIGSMRALVETYATAYQALSQAKTISCAVEGTIFDAIPPPVVVILDFIALPQLQATRAISGRSVPIIAWVTGHMSSTTRWFLPESAGGIGDLGARIDAEVARTGSSPEEIGEKLYKQAVGRVVKVIGLPDMYDYEFFPQKLPFSVPISIFMKECDAEIVATSHAFENELLNTLQSGLPDWKKETYVVGPLLPSGYGITGQSVTGSDEIQAFLDEKFEKHGQNSVLLISFGSAFWTSAPEYLEEIVEVLIEKKFPFICSFASPIAKISPEMVQKVKSSSLGILQQWVPQQFILNHPATGWLLTHCGQSSVTEALAAGVPMIAWPFDADQPAAAARLAEELHVAFELVEVRTGETGMRPLLRNGRTAKGTREAVGLEFRKVIDDCRSEKGFEMRRNAENIKVKLLEAWKENGKSRQELSAFLDKYVYA</sequence>
<dbReference type="EMBL" id="JADNYJ010000004">
    <property type="protein sequence ID" value="KAF8911626.1"/>
    <property type="molecule type" value="Genomic_DNA"/>
</dbReference>
<accession>A0A9P5P1M0</accession>
<dbReference type="Proteomes" id="UP000724874">
    <property type="component" value="Unassembled WGS sequence"/>
</dbReference>
<reference evidence="2" key="1">
    <citation type="submission" date="2020-11" db="EMBL/GenBank/DDBJ databases">
        <authorList>
            <consortium name="DOE Joint Genome Institute"/>
            <person name="Ahrendt S."/>
            <person name="Riley R."/>
            <person name="Andreopoulos W."/>
            <person name="LaButti K."/>
            <person name="Pangilinan J."/>
            <person name="Ruiz-duenas F.J."/>
            <person name="Barrasa J.M."/>
            <person name="Sanchez-Garcia M."/>
            <person name="Camarero S."/>
            <person name="Miyauchi S."/>
            <person name="Serrano A."/>
            <person name="Linde D."/>
            <person name="Babiker R."/>
            <person name="Drula E."/>
            <person name="Ayuso-Fernandez I."/>
            <person name="Pacheco R."/>
            <person name="Padilla G."/>
            <person name="Ferreira P."/>
            <person name="Barriuso J."/>
            <person name="Kellner H."/>
            <person name="Castanera R."/>
            <person name="Alfaro M."/>
            <person name="Ramirez L."/>
            <person name="Pisabarro A.G."/>
            <person name="Kuo A."/>
            <person name="Tritt A."/>
            <person name="Lipzen A."/>
            <person name="He G."/>
            <person name="Yan M."/>
            <person name="Ng V."/>
            <person name="Cullen D."/>
            <person name="Martin F."/>
            <person name="Rosso M.-N."/>
            <person name="Henrissat B."/>
            <person name="Hibbett D."/>
            <person name="Martinez A.T."/>
            <person name="Grigoriev I.V."/>
        </authorList>
    </citation>
    <scope>NUCLEOTIDE SEQUENCE</scope>
    <source>
        <strain evidence="2">AH 44721</strain>
    </source>
</reference>
<dbReference type="AlphaFoldDB" id="A0A9P5P1M0"/>
<keyword evidence="1" id="KW-0808">Transferase</keyword>
<name>A0A9P5P1M0_GYMJU</name>
<dbReference type="SUPFAM" id="SSF53756">
    <property type="entry name" value="UDP-Glycosyltransferase/glycogen phosphorylase"/>
    <property type="match status" value="1"/>
</dbReference>
<organism evidence="2 3">
    <name type="scientific">Gymnopilus junonius</name>
    <name type="common">Spectacular rustgill mushroom</name>
    <name type="synonym">Gymnopilus spectabilis subsp. junonius</name>
    <dbReference type="NCBI Taxonomy" id="109634"/>
    <lineage>
        <taxon>Eukaryota</taxon>
        <taxon>Fungi</taxon>
        <taxon>Dikarya</taxon>
        <taxon>Basidiomycota</taxon>
        <taxon>Agaricomycotina</taxon>
        <taxon>Agaricomycetes</taxon>
        <taxon>Agaricomycetidae</taxon>
        <taxon>Agaricales</taxon>
        <taxon>Agaricineae</taxon>
        <taxon>Hymenogastraceae</taxon>
        <taxon>Gymnopilus</taxon>
    </lineage>
</organism>
<keyword evidence="3" id="KW-1185">Reference proteome</keyword>
<dbReference type="Pfam" id="PF00201">
    <property type="entry name" value="UDPGT"/>
    <property type="match status" value="1"/>
</dbReference>
<dbReference type="PANTHER" id="PTHR48045">
    <property type="entry name" value="UDP-GLYCOSYLTRANSFERASE 72B1"/>
    <property type="match status" value="1"/>
</dbReference>
<gene>
    <name evidence="2" type="ORF">CPB84DRAFT_1842107</name>
</gene>
<proteinExistence type="predicted"/>
<dbReference type="InterPro" id="IPR002213">
    <property type="entry name" value="UDP_glucos_trans"/>
</dbReference>
<evidence type="ECO:0000313" key="3">
    <source>
        <dbReference type="Proteomes" id="UP000724874"/>
    </source>
</evidence>
<evidence type="ECO:0008006" key="4">
    <source>
        <dbReference type="Google" id="ProtNLM"/>
    </source>
</evidence>
<dbReference type="Gene3D" id="3.40.50.2000">
    <property type="entry name" value="Glycogen Phosphorylase B"/>
    <property type="match status" value="2"/>
</dbReference>
<dbReference type="CDD" id="cd03784">
    <property type="entry name" value="GT1_Gtf-like"/>
    <property type="match status" value="1"/>
</dbReference>
<dbReference type="PANTHER" id="PTHR48045:SF34">
    <property type="entry name" value="ISOFLAVONE 7-O-GLUCOSYLTRANSFERASE 1-LIKE"/>
    <property type="match status" value="1"/>
</dbReference>
<evidence type="ECO:0000313" key="2">
    <source>
        <dbReference type="EMBL" id="KAF8911626.1"/>
    </source>
</evidence>
<dbReference type="GO" id="GO:0008194">
    <property type="term" value="F:UDP-glycosyltransferase activity"/>
    <property type="evidence" value="ECO:0007669"/>
    <property type="project" value="InterPro"/>
</dbReference>
<dbReference type="OrthoDB" id="5835829at2759"/>